<organism evidence="4 5">
    <name type="scientific">Teladorsagia circumcincta</name>
    <name type="common">Brown stomach worm</name>
    <name type="synonym">Ostertagia circumcincta</name>
    <dbReference type="NCBI Taxonomy" id="45464"/>
    <lineage>
        <taxon>Eukaryota</taxon>
        <taxon>Metazoa</taxon>
        <taxon>Ecdysozoa</taxon>
        <taxon>Nematoda</taxon>
        <taxon>Chromadorea</taxon>
        <taxon>Rhabditida</taxon>
        <taxon>Rhabditina</taxon>
        <taxon>Rhabditomorpha</taxon>
        <taxon>Strongyloidea</taxon>
        <taxon>Trichostrongylidae</taxon>
        <taxon>Teladorsagia</taxon>
    </lineage>
</organism>
<dbReference type="PROSITE" id="PS52004">
    <property type="entry name" value="KS3_2"/>
    <property type="match status" value="1"/>
</dbReference>
<protein>
    <submittedName>
        <fullName evidence="4">Beta-ketoacyl synthase protein</fullName>
    </submittedName>
</protein>
<dbReference type="PANTHER" id="PTHR43775:SF37">
    <property type="entry name" value="SI:DKEY-61P9.11"/>
    <property type="match status" value="1"/>
</dbReference>
<dbReference type="PANTHER" id="PTHR43775">
    <property type="entry name" value="FATTY ACID SYNTHASE"/>
    <property type="match status" value="1"/>
</dbReference>
<dbReference type="OrthoDB" id="329835at2759"/>
<dbReference type="InterPro" id="IPR050091">
    <property type="entry name" value="PKS_NRPS_Biosynth_Enz"/>
</dbReference>
<keyword evidence="2" id="KW-0597">Phosphoprotein</keyword>
<keyword evidence="5" id="KW-1185">Reference proteome</keyword>
<evidence type="ECO:0000313" key="4">
    <source>
        <dbReference type="EMBL" id="PIO59936.1"/>
    </source>
</evidence>
<dbReference type="Proteomes" id="UP000230423">
    <property type="component" value="Unassembled WGS sequence"/>
</dbReference>
<feature type="domain" description="Ketosynthase family 3 (KS3)" evidence="3">
    <location>
        <begin position="1"/>
        <end position="147"/>
    </location>
</feature>
<dbReference type="GO" id="GO:0006633">
    <property type="term" value="P:fatty acid biosynthetic process"/>
    <property type="evidence" value="ECO:0007669"/>
    <property type="project" value="TreeGrafter"/>
</dbReference>
<dbReference type="InterPro" id="IPR016039">
    <property type="entry name" value="Thiolase-like"/>
</dbReference>
<reference evidence="4 5" key="1">
    <citation type="submission" date="2015-09" db="EMBL/GenBank/DDBJ databases">
        <title>Draft genome of the parasitic nematode Teladorsagia circumcincta isolate WARC Sus (inbred).</title>
        <authorList>
            <person name="Mitreva M."/>
        </authorList>
    </citation>
    <scope>NUCLEOTIDE SEQUENCE [LARGE SCALE GENOMIC DNA]</scope>
    <source>
        <strain evidence="4 5">S</strain>
    </source>
</reference>
<dbReference type="GO" id="GO:0004312">
    <property type="term" value="F:fatty acid synthase activity"/>
    <property type="evidence" value="ECO:0007669"/>
    <property type="project" value="TreeGrafter"/>
</dbReference>
<dbReference type="EMBL" id="KZ356532">
    <property type="protein sequence ID" value="PIO59936.1"/>
    <property type="molecule type" value="Genomic_DNA"/>
</dbReference>
<evidence type="ECO:0000256" key="1">
    <source>
        <dbReference type="ARBA" id="ARBA00022450"/>
    </source>
</evidence>
<evidence type="ECO:0000313" key="5">
    <source>
        <dbReference type="Proteomes" id="UP000230423"/>
    </source>
</evidence>
<dbReference type="AlphaFoldDB" id="A0A2G9TPK7"/>
<dbReference type="Pfam" id="PF02801">
    <property type="entry name" value="Ketoacyl-synt_C"/>
    <property type="match status" value="1"/>
</dbReference>
<dbReference type="InterPro" id="IPR020841">
    <property type="entry name" value="PKS_Beta-ketoAc_synthase_dom"/>
</dbReference>
<dbReference type="SUPFAM" id="SSF53901">
    <property type="entry name" value="Thiolase-like"/>
    <property type="match status" value="1"/>
</dbReference>
<evidence type="ECO:0000259" key="3">
    <source>
        <dbReference type="PROSITE" id="PS52004"/>
    </source>
</evidence>
<gene>
    <name evidence="4" type="ORF">TELCIR_18585</name>
</gene>
<sequence length="647" mass="72626">MNVNHGGRSTSLTTPNPHSQQMLINTLLRDCKCDDLQYWEAHGTGTRVGDVHEISALSSTLQNVTVGSIKASIGHGEAAAGATALLKLALMLRNDYIPPLVNFHVTNSKMDMGSSVLPVIGEERILVNCGMTSFGVSGTNAAAMVRRSRGISPNLNALRKHYFVPISAKNMESLNMMLREVKNFLPNSNENMEDIAAAFAFHKNHYGHRCALIVDRRGRETQKSFGTCHKKMKTVALILSDADVSYDMLHVPSFAKHFDSLLCERSLTDEDKLVICFIRLASEAFGSTELFARTSRELILALVAFSFLPVNSASVHLLQLEPVPELVKELEKLGITSLNNVIVERYINSTHPCIQDSSVFKIHCDKSSVMTQYNFLFTFSHLYINGFDLDFSCLYTQPLRYVHIPTYSFNRRPIWFMERPPIFDHHLLGMVKRESEASVVFRNWLDNLRHPHLFTRSSVPNGAIIEIAHAALTKETCDSVCIMDIKVAPLNVVSPCLLETEVKRMNGCRVVSSHVNKRHFFTCIALVLDGDQMQDVNAKLNRLPTTGGAVADMQPLLIPELQSRILVTEDLRYASVNTEHNESPYFTAIEVSMNMNPVFELGSVHCISPLPLKFESTSEKRKPTTSSRITEEESRQTASWTEFWDLY</sequence>
<dbReference type="Gene3D" id="3.30.70.3290">
    <property type="match status" value="1"/>
</dbReference>
<evidence type="ECO:0000256" key="2">
    <source>
        <dbReference type="ARBA" id="ARBA00022553"/>
    </source>
</evidence>
<keyword evidence="1" id="KW-0596">Phosphopantetheine</keyword>
<dbReference type="InterPro" id="IPR014031">
    <property type="entry name" value="Ketoacyl_synth_C"/>
</dbReference>
<dbReference type="Gene3D" id="3.40.47.10">
    <property type="match status" value="1"/>
</dbReference>
<dbReference type="SMART" id="SM00825">
    <property type="entry name" value="PKS_KS"/>
    <property type="match status" value="1"/>
</dbReference>
<accession>A0A2G9TPK7</accession>
<name>A0A2G9TPK7_TELCI</name>
<proteinExistence type="predicted"/>